<name>A0A2J7QJQ8_9NEOP</name>
<feature type="domain" description="ORC6 first cyclin-like" evidence="7">
    <location>
        <begin position="13"/>
        <end position="95"/>
    </location>
</feature>
<dbReference type="InParanoid" id="A0A2J7QJQ8"/>
<protein>
    <submittedName>
        <fullName evidence="9">Origin recognition complex subunit 6</fullName>
    </submittedName>
</protein>
<dbReference type="Gene3D" id="1.10.472.10">
    <property type="entry name" value="Cyclin-like"/>
    <property type="match status" value="1"/>
</dbReference>
<dbReference type="AlphaFoldDB" id="A0A2J7QJQ8"/>
<evidence type="ECO:0000256" key="1">
    <source>
        <dbReference type="ARBA" id="ARBA00004123"/>
    </source>
</evidence>
<evidence type="ECO:0000256" key="3">
    <source>
        <dbReference type="ARBA" id="ARBA00022705"/>
    </source>
</evidence>
<comment type="caution">
    <text evidence="9">The sequence shown here is derived from an EMBL/GenBank/DDBJ whole genome shotgun (WGS) entry which is preliminary data.</text>
</comment>
<dbReference type="EMBL" id="NEVH01013550">
    <property type="protein sequence ID" value="PNF28809.1"/>
    <property type="molecule type" value="Genomic_DNA"/>
</dbReference>
<evidence type="ECO:0000259" key="7">
    <source>
        <dbReference type="Pfam" id="PF05460"/>
    </source>
</evidence>
<keyword evidence="4" id="KW-0238">DNA-binding</keyword>
<dbReference type="OrthoDB" id="5552484at2759"/>
<dbReference type="InterPro" id="IPR020529">
    <property type="entry name" value="ORC6_met/pln"/>
</dbReference>
<proteinExistence type="inferred from homology"/>
<dbReference type="GO" id="GO:0006270">
    <property type="term" value="P:DNA replication initiation"/>
    <property type="evidence" value="ECO:0007669"/>
    <property type="project" value="TreeGrafter"/>
</dbReference>
<dbReference type="Pfam" id="PF21913">
    <property type="entry name" value="ORC6_2nd"/>
    <property type="match status" value="1"/>
</dbReference>
<keyword evidence="3" id="KW-0235">DNA replication</keyword>
<evidence type="ECO:0000313" key="10">
    <source>
        <dbReference type="Proteomes" id="UP000235965"/>
    </source>
</evidence>
<dbReference type="Proteomes" id="UP000235965">
    <property type="component" value="Unassembled WGS sequence"/>
</dbReference>
<dbReference type="PANTHER" id="PTHR13394">
    <property type="entry name" value="ORIGIN RECOGNITION COMPLEX SUBUNIT 6"/>
    <property type="match status" value="1"/>
</dbReference>
<dbReference type="FunCoup" id="A0A2J7QJQ8">
    <property type="interactions" value="725"/>
</dbReference>
<feature type="region of interest" description="Disordered" evidence="6">
    <location>
        <begin position="197"/>
        <end position="252"/>
    </location>
</feature>
<dbReference type="CDD" id="cd11583">
    <property type="entry name" value="Orc6_mid"/>
    <property type="match status" value="1"/>
</dbReference>
<reference evidence="9 10" key="1">
    <citation type="submission" date="2017-12" db="EMBL/GenBank/DDBJ databases">
        <title>Hemimetabolous genomes reveal molecular basis of termite eusociality.</title>
        <authorList>
            <person name="Harrison M.C."/>
            <person name="Jongepier E."/>
            <person name="Robertson H.M."/>
            <person name="Arning N."/>
            <person name="Bitard-Feildel T."/>
            <person name="Chao H."/>
            <person name="Childers C.P."/>
            <person name="Dinh H."/>
            <person name="Doddapaneni H."/>
            <person name="Dugan S."/>
            <person name="Gowin J."/>
            <person name="Greiner C."/>
            <person name="Han Y."/>
            <person name="Hu H."/>
            <person name="Hughes D.S.T."/>
            <person name="Huylmans A.-K."/>
            <person name="Kemena C."/>
            <person name="Kremer L.P.M."/>
            <person name="Lee S.L."/>
            <person name="Lopez-Ezquerra A."/>
            <person name="Mallet L."/>
            <person name="Monroy-Kuhn J.M."/>
            <person name="Moser A."/>
            <person name="Murali S.C."/>
            <person name="Muzny D.M."/>
            <person name="Otani S."/>
            <person name="Piulachs M.-D."/>
            <person name="Poelchau M."/>
            <person name="Qu J."/>
            <person name="Schaub F."/>
            <person name="Wada-Katsumata A."/>
            <person name="Worley K.C."/>
            <person name="Xie Q."/>
            <person name="Ylla G."/>
            <person name="Poulsen M."/>
            <person name="Gibbs R.A."/>
            <person name="Schal C."/>
            <person name="Richards S."/>
            <person name="Belles X."/>
            <person name="Korb J."/>
            <person name="Bornberg-Bauer E."/>
        </authorList>
    </citation>
    <scope>NUCLEOTIDE SEQUENCE [LARGE SCALE GENOMIC DNA]</scope>
    <source>
        <tissue evidence="9">Whole body</tissue>
    </source>
</reference>
<dbReference type="PANTHER" id="PTHR13394:SF0">
    <property type="entry name" value="ORIGIN RECOGNITION COMPLEX SUBUNIT 6"/>
    <property type="match status" value="1"/>
</dbReference>
<comment type="similarity">
    <text evidence="2">Belongs to the ORC6 family.</text>
</comment>
<comment type="subcellular location">
    <subcellularLocation>
        <location evidence="1">Nucleus</location>
    </subcellularLocation>
</comment>
<accession>A0A2J7QJQ8</accession>
<dbReference type="GO" id="GO:0005664">
    <property type="term" value="C:nuclear origin of replication recognition complex"/>
    <property type="evidence" value="ECO:0007669"/>
    <property type="project" value="InterPro"/>
</dbReference>
<keyword evidence="5" id="KW-0539">Nucleus</keyword>
<keyword evidence="10" id="KW-1185">Reference proteome</keyword>
<evidence type="ECO:0000256" key="4">
    <source>
        <dbReference type="ARBA" id="ARBA00023125"/>
    </source>
</evidence>
<evidence type="ECO:0000259" key="8">
    <source>
        <dbReference type="Pfam" id="PF21913"/>
    </source>
</evidence>
<dbReference type="Pfam" id="PF05460">
    <property type="entry name" value="ORC6"/>
    <property type="match status" value="1"/>
</dbReference>
<dbReference type="GO" id="GO:0003677">
    <property type="term" value="F:DNA binding"/>
    <property type="evidence" value="ECO:0007669"/>
    <property type="project" value="UniProtKB-KW"/>
</dbReference>
<dbReference type="InterPro" id="IPR054113">
    <property type="entry name" value="ORC6_cyclin-like_2nd"/>
</dbReference>
<feature type="domain" description="ORC6 second cyclin-like" evidence="8">
    <location>
        <begin position="98"/>
        <end position="182"/>
    </location>
</feature>
<sequence length="252" mass="28110">MTSQMRLFVLLGSKLGLQSEVVIRKGHELHRLLHLKTSTCAINISETCQIVICLDLAASVIGVPVERLDAIRLAGVTKKNYTSLCHTIEKLLGIEKHITIKDLCVQFGVSEAMSLAQKILHRYVSEDAHGAVVDLSHPVYNVTAVIVACKHCKLKVDRAKLLEMSHIQKSAFLKLANTFEKYAKELHLSHKSSSCNVEEDEYNPRSQLKSMGSGMEQIFPPPSRKALPDSSNSQSYEDWKKSILEDCDNVEP</sequence>
<dbReference type="STRING" id="105785.A0A2J7QJQ8"/>
<organism evidence="9 10">
    <name type="scientific">Cryptotermes secundus</name>
    <dbReference type="NCBI Taxonomy" id="105785"/>
    <lineage>
        <taxon>Eukaryota</taxon>
        <taxon>Metazoa</taxon>
        <taxon>Ecdysozoa</taxon>
        <taxon>Arthropoda</taxon>
        <taxon>Hexapoda</taxon>
        <taxon>Insecta</taxon>
        <taxon>Pterygota</taxon>
        <taxon>Neoptera</taxon>
        <taxon>Polyneoptera</taxon>
        <taxon>Dictyoptera</taxon>
        <taxon>Blattodea</taxon>
        <taxon>Blattoidea</taxon>
        <taxon>Termitoidae</taxon>
        <taxon>Kalotermitidae</taxon>
        <taxon>Cryptotermitinae</taxon>
        <taxon>Cryptotermes</taxon>
    </lineage>
</organism>
<evidence type="ECO:0000256" key="5">
    <source>
        <dbReference type="ARBA" id="ARBA00023242"/>
    </source>
</evidence>
<gene>
    <name evidence="9" type="ORF">B7P43_G05694</name>
</gene>
<evidence type="ECO:0000256" key="6">
    <source>
        <dbReference type="SAM" id="MobiDB-lite"/>
    </source>
</evidence>
<evidence type="ECO:0000256" key="2">
    <source>
        <dbReference type="ARBA" id="ARBA00010840"/>
    </source>
</evidence>
<dbReference type="InterPro" id="IPR008721">
    <property type="entry name" value="ORC6_cyclin_first"/>
</dbReference>
<evidence type="ECO:0000313" key="9">
    <source>
        <dbReference type="EMBL" id="PNF28809.1"/>
    </source>
</evidence>